<sequence>MTDIHINDFYKDCGLILLALYQHFPRPFTLYVEDISGPDSIDQYGLHSERHQSCLGAMLWLEEEGFIRYQQVEKQESIDGARLSQKALSRLTQAIPVEKQADGESCDEQTPTSVVNYRRSRIHHLRAALEQRDSFAIGQITRQLIL</sequence>
<comment type="caution">
    <text evidence="1">The sequence shown here is derived from an EMBL/GenBank/DDBJ whole genome shotgun (WGS) entry which is preliminary data.</text>
</comment>
<evidence type="ECO:0000313" key="1">
    <source>
        <dbReference type="EMBL" id="CAH0992716.1"/>
    </source>
</evidence>
<name>A0ABM9AIW2_9GAMM</name>
<proteinExistence type="predicted"/>
<dbReference type="EMBL" id="CAKLPX010000003">
    <property type="protein sequence ID" value="CAH0992716.1"/>
    <property type="molecule type" value="Genomic_DNA"/>
</dbReference>
<evidence type="ECO:0000313" key="2">
    <source>
        <dbReference type="Proteomes" id="UP000838100"/>
    </source>
</evidence>
<dbReference type="Proteomes" id="UP000838100">
    <property type="component" value="Unassembled WGS sequence"/>
</dbReference>
<reference evidence="1" key="1">
    <citation type="submission" date="2021-12" db="EMBL/GenBank/DDBJ databases">
        <authorList>
            <person name="Rodrigo-Torres L."/>
            <person name="Arahal R. D."/>
            <person name="Lucena T."/>
        </authorList>
    </citation>
    <scope>NUCLEOTIDE SEQUENCE</scope>
    <source>
        <strain evidence="1">CECT 8267</strain>
    </source>
</reference>
<accession>A0ABM9AIW2</accession>
<protein>
    <submittedName>
        <fullName evidence="1">Uncharacterized protein</fullName>
    </submittedName>
</protein>
<dbReference type="RefSeq" id="WP_237445393.1">
    <property type="nucleotide sequence ID" value="NZ_CAKLPX010000003.1"/>
</dbReference>
<organism evidence="1 2">
    <name type="scientific">Sinobacterium norvegicum</name>
    <dbReference type="NCBI Taxonomy" id="1641715"/>
    <lineage>
        <taxon>Bacteria</taxon>
        <taxon>Pseudomonadati</taxon>
        <taxon>Pseudomonadota</taxon>
        <taxon>Gammaproteobacteria</taxon>
        <taxon>Cellvibrionales</taxon>
        <taxon>Spongiibacteraceae</taxon>
        <taxon>Sinobacterium</taxon>
    </lineage>
</organism>
<keyword evidence="2" id="KW-1185">Reference proteome</keyword>
<gene>
    <name evidence="1" type="ORF">SIN8267_02849</name>
</gene>